<accession>A0A4V2G3W6</accession>
<dbReference type="OrthoDB" id="8750132at2"/>
<proteinExistence type="predicted"/>
<gene>
    <name evidence="2" type="ORF">EV700_2621</name>
</gene>
<name>A0A4V2G3W6_9GAMM</name>
<evidence type="ECO:0008006" key="4">
    <source>
        <dbReference type="Google" id="ProtNLM"/>
    </source>
</evidence>
<protein>
    <recommendedName>
        <fullName evidence="4">DUF4234 domain-containing protein</fullName>
    </recommendedName>
</protein>
<feature type="transmembrane region" description="Helical" evidence="1">
    <location>
        <begin position="33"/>
        <end position="50"/>
    </location>
</feature>
<evidence type="ECO:0000313" key="2">
    <source>
        <dbReference type="EMBL" id="RZU38686.1"/>
    </source>
</evidence>
<feature type="transmembrane region" description="Helical" evidence="1">
    <location>
        <begin position="168"/>
        <end position="190"/>
    </location>
</feature>
<comment type="caution">
    <text evidence="2">The sequence shown here is derived from an EMBL/GenBank/DDBJ whole genome shotgun (WGS) entry which is preliminary data.</text>
</comment>
<keyword evidence="3" id="KW-1185">Reference proteome</keyword>
<evidence type="ECO:0000313" key="3">
    <source>
        <dbReference type="Proteomes" id="UP000292423"/>
    </source>
</evidence>
<evidence type="ECO:0000256" key="1">
    <source>
        <dbReference type="SAM" id="Phobius"/>
    </source>
</evidence>
<dbReference type="AlphaFoldDB" id="A0A4V2G3W6"/>
<dbReference type="Proteomes" id="UP000292423">
    <property type="component" value="Unassembled WGS sequence"/>
</dbReference>
<reference evidence="2 3" key="1">
    <citation type="submission" date="2019-02" db="EMBL/GenBank/DDBJ databases">
        <title>Genomic Encyclopedia of Type Strains, Phase IV (KMG-IV): sequencing the most valuable type-strain genomes for metagenomic binning, comparative biology and taxonomic classification.</title>
        <authorList>
            <person name="Goeker M."/>
        </authorList>
    </citation>
    <scope>NUCLEOTIDE SEQUENCE [LARGE SCALE GENOMIC DNA]</scope>
    <source>
        <strain evidence="2 3">DSM 105135</strain>
    </source>
</reference>
<sequence length="195" mass="21752">MTDNLYAPPKTITAIDAGQDNAQTFYVVSPRKLAILFWGTFGNYVLYLFYKNWALQKQATGADIMPVMRGLFSIFFVLDLYQLADKRLTEKGETHPWDIHSLATKYIVLVIGKNVLERITISQPFPQLLALGMLYGVYRTLAQAQNGLNLAAGDAEGTSNHKLTAANYVWIVLGVALWVIVILGLLSMVWPGLLK</sequence>
<keyword evidence="1" id="KW-0472">Membrane</keyword>
<dbReference type="RefSeq" id="WP_130414467.1">
    <property type="nucleotide sequence ID" value="NZ_SHKX01000013.1"/>
</dbReference>
<dbReference type="EMBL" id="SHKX01000013">
    <property type="protein sequence ID" value="RZU38686.1"/>
    <property type="molecule type" value="Genomic_DNA"/>
</dbReference>
<keyword evidence="1" id="KW-1133">Transmembrane helix</keyword>
<keyword evidence="1" id="KW-0812">Transmembrane</keyword>
<organism evidence="2 3">
    <name type="scientific">Fluviicoccus keumensis</name>
    <dbReference type="NCBI Taxonomy" id="1435465"/>
    <lineage>
        <taxon>Bacteria</taxon>
        <taxon>Pseudomonadati</taxon>
        <taxon>Pseudomonadota</taxon>
        <taxon>Gammaproteobacteria</taxon>
        <taxon>Moraxellales</taxon>
        <taxon>Moraxellaceae</taxon>
        <taxon>Fluviicoccus</taxon>
    </lineage>
</organism>